<feature type="transmembrane region" description="Helical" evidence="1">
    <location>
        <begin position="6"/>
        <end position="26"/>
    </location>
</feature>
<keyword evidence="1" id="KW-0472">Membrane</keyword>
<dbReference type="AlphaFoldDB" id="A0A0L8BSQ4"/>
<feature type="transmembrane region" description="Helical" evidence="1">
    <location>
        <begin position="236"/>
        <end position="256"/>
    </location>
</feature>
<feature type="transmembrane region" description="Helical" evidence="1">
    <location>
        <begin position="210"/>
        <end position="230"/>
    </location>
</feature>
<evidence type="ECO:0000313" key="2">
    <source>
        <dbReference type="EMBL" id="KOF17746.1"/>
    </source>
</evidence>
<comment type="caution">
    <text evidence="2">The sequence shown here is derived from an EMBL/GenBank/DDBJ whole genome shotgun (WGS) entry which is preliminary data.</text>
</comment>
<sequence length="399" mass="43326">MAPSLIADSFVSLAALGGLLILIGAIRDFDAASPLTRRFLFGLHVLSLLMVSRVLSWWTGLFIFEAATVMAAGLVPLATVILAEGLLRRHAPKVTKWIVAGGAATFIVLALVPAIFAEPWRSVMLFAYQFVSFALAAHMAVTRDRASLSKAENQAVDRVALSLLLILPLFVTDFRSPYIDMPVRLGGVAVLFLCWLLISLGQRTVSHRDTLASFVILLSVALVGAVAIGIENGLGTAALVRTATVVVCASLLGVIWKDGITLRAEQRRQSLIRHLAEDRIDDPLGFLRELQNHPLVEGALQLGEPELVDFDLPALKALFIDQPLLRTAQIQGLTETDSEQLAWLLEKYEATHVMLVSLHPFRLVALNMPSVSATPGAETELKVVQRMALLISQRSAGHD</sequence>
<evidence type="ECO:0000313" key="3">
    <source>
        <dbReference type="Proteomes" id="UP000037425"/>
    </source>
</evidence>
<protein>
    <submittedName>
        <fullName evidence="2">Uncharacterized protein</fullName>
    </submittedName>
</protein>
<dbReference type="PATRIC" id="fig|106592.7.peg.1199"/>
<keyword evidence="1" id="KW-0812">Transmembrane</keyword>
<organism evidence="2 3">
    <name type="scientific">Ensifer adhaerens</name>
    <name type="common">Sinorhizobium morelense</name>
    <dbReference type="NCBI Taxonomy" id="106592"/>
    <lineage>
        <taxon>Bacteria</taxon>
        <taxon>Pseudomonadati</taxon>
        <taxon>Pseudomonadota</taxon>
        <taxon>Alphaproteobacteria</taxon>
        <taxon>Hyphomicrobiales</taxon>
        <taxon>Rhizobiaceae</taxon>
        <taxon>Sinorhizobium/Ensifer group</taxon>
        <taxon>Ensifer</taxon>
    </lineage>
</organism>
<feature type="transmembrane region" description="Helical" evidence="1">
    <location>
        <begin position="61"/>
        <end position="82"/>
    </location>
</feature>
<evidence type="ECO:0000256" key="1">
    <source>
        <dbReference type="SAM" id="Phobius"/>
    </source>
</evidence>
<gene>
    <name evidence="2" type="ORF">AC244_17145</name>
</gene>
<accession>A0A0L8BSQ4</accession>
<dbReference type="OrthoDB" id="8214317at2"/>
<feature type="transmembrane region" description="Helical" evidence="1">
    <location>
        <begin position="123"/>
        <end position="143"/>
    </location>
</feature>
<dbReference type="EMBL" id="LGAP01000010">
    <property type="protein sequence ID" value="KOF17746.1"/>
    <property type="molecule type" value="Genomic_DNA"/>
</dbReference>
<feature type="transmembrane region" description="Helical" evidence="1">
    <location>
        <begin position="178"/>
        <end position="198"/>
    </location>
</feature>
<feature type="transmembrane region" description="Helical" evidence="1">
    <location>
        <begin position="94"/>
        <end position="117"/>
    </location>
</feature>
<keyword evidence="1" id="KW-1133">Transmembrane helix</keyword>
<feature type="transmembrane region" description="Helical" evidence="1">
    <location>
        <begin position="38"/>
        <end position="55"/>
    </location>
</feature>
<feature type="transmembrane region" description="Helical" evidence="1">
    <location>
        <begin position="155"/>
        <end position="172"/>
    </location>
</feature>
<reference evidence="3" key="1">
    <citation type="submission" date="2015-07" db="EMBL/GenBank/DDBJ databases">
        <title>Whole genome sequence of an Ensifer adhaerens strain isolated from a cave pool in the Wind Cave National Park.</title>
        <authorList>
            <person name="Eng W.W.H."/>
            <person name="Gan H.M."/>
            <person name="Barton H.A."/>
            <person name="Savka M.A."/>
        </authorList>
    </citation>
    <scope>NUCLEOTIDE SEQUENCE [LARGE SCALE GENOMIC DNA]</scope>
    <source>
        <strain evidence="3">SD006</strain>
    </source>
</reference>
<dbReference type="Proteomes" id="UP000037425">
    <property type="component" value="Unassembled WGS sequence"/>
</dbReference>
<proteinExistence type="predicted"/>
<dbReference type="RefSeq" id="WP_053250024.1">
    <property type="nucleotide sequence ID" value="NZ_LGAP01000010.1"/>
</dbReference>
<name>A0A0L8BSQ4_ENSAD</name>